<organism evidence="2 3">
    <name type="scientific">Clohesyomyces aquaticus</name>
    <dbReference type="NCBI Taxonomy" id="1231657"/>
    <lineage>
        <taxon>Eukaryota</taxon>
        <taxon>Fungi</taxon>
        <taxon>Dikarya</taxon>
        <taxon>Ascomycota</taxon>
        <taxon>Pezizomycotina</taxon>
        <taxon>Dothideomycetes</taxon>
        <taxon>Pleosporomycetidae</taxon>
        <taxon>Pleosporales</taxon>
        <taxon>Lindgomycetaceae</taxon>
        <taxon>Clohesyomyces</taxon>
    </lineage>
</organism>
<keyword evidence="1" id="KW-0732">Signal</keyword>
<evidence type="ECO:0000313" key="2">
    <source>
        <dbReference type="EMBL" id="ORY09284.1"/>
    </source>
</evidence>
<feature type="chain" id="PRO_5013095996" evidence="1">
    <location>
        <begin position="21"/>
        <end position="75"/>
    </location>
</feature>
<name>A0A1Y1ZGJ4_9PLEO</name>
<accession>A0A1Y1ZGJ4</accession>
<reference evidence="2 3" key="1">
    <citation type="submission" date="2016-07" db="EMBL/GenBank/DDBJ databases">
        <title>Pervasive Adenine N6-methylation of Active Genes in Fungi.</title>
        <authorList>
            <consortium name="DOE Joint Genome Institute"/>
            <person name="Mondo S.J."/>
            <person name="Dannebaum R.O."/>
            <person name="Kuo R.C."/>
            <person name="Labutti K."/>
            <person name="Haridas S."/>
            <person name="Kuo A."/>
            <person name="Salamov A."/>
            <person name="Ahrendt S.R."/>
            <person name="Lipzen A."/>
            <person name="Sullivan W."/>
            <person name="Andreopoulos W.B."/>
            <person name="Clum A."/>
            <person name="Lindquist E."/>
            <person name="Daum C."/>
            <person name="Ramamoorthy G.K."/>
            <person name="Gryganskyi A."/>
            <person name="Culley D."/>
            <person name="Magnuson J.K."/>
            <person name="James T.Y."/>
            <person name="O'Malley M.A."/>
            <person name="Stajich J.E."/>
            <person name="Spatafora J.W."/>
            <person name="Visel A."/>
            <person name="Grigoriev I.V."/>
        </authorList>
    </citation>
    <scope>NUCLEOTIDE SEQUENCE [LARGE SCALE GENOMIC DNA]</scope>
    <source>
        <strain evidence="2 3">CBS 115471</strain>
    </source>
</reference>
<evidence type="ECO:0000313" key="3">
    <source>
        <dbReference type="Proteomes" id="UP000193144"/>
    </source>
</evidence>
<sequence length="75" mass="7946">MIFVLIFTSVLFHGITFTSARLGALSPNGLIDSLGFGVLASKAPQAERSDGTMELIFRADIVLFFKPKELGGAGS</sequence>
<protein>
    <submittedName>
        <fullName evidence="2">Uncharacterized protein</fullName>
    </submittedName>
</protein>
<comment type="caution">
    <text evidence="2">The sequence shown here is derived from an EMBL/GenBank/DDBJ whole genome shotgun (WGS) entry which is preliminary data.</text>
</comment>
<dbReference type="Proteomes" id="UP000193144">
    <property type="component" value="Unassembled WGS sequence"/>
</dbReference>
<dbReference type="EMBL" id="MCFA01000088">
    <property type="protein sequence ID" value="ORY09284.1"/>
    <property type="molecule type" value="Genomic_DNA"/>
</dbReference>
<feature type="signal peptide" evidence="1">
    <location>
        <begin position="1"/>
        <end position="20"/>
    </location>
</feature>
<dbReference type="AlphaFoldDB" id="A0A1Y1ZGJ4"/>
<proteinExistence type="predicted"/>
<keyword evidence="3" id="KW-1185">Reference proteome</keyword>
<evidence type="ECO:0000256" key="1">
    <source>
        <dbReference type="SAM" id="SignalP"/>
    </source>
</evidence>
<gene>
    <name evidence="2" type="ORF">BCR34DRAFT_374325</name>
</gene>